<gene>
    <name evidence="7" type="ORF">BXT89_17680</name>
</gene>
<comment type="catalytic activity">
    <reaction evidence="4">
        <text>2 GTP = 3',3'-c-di-GMP + 2 diphosphate</text>
        <dbReference type="Rhea" id="RHEA:24898"/>
        <dbReference type="ChEBI" id="CHEBI:33019"/>
        <dbReference type="ChEBI" id="CHEBI:37565"/>
        <dbReference type="ChEBI" id="CHEBI:58805"/>
        <dbReference type="EC" id="2.7.7.65"/>
    </reaction>
</comment>
<accession>A0A1S8DBZ7</accession>
<dbReference type="SMART" id="SM00267">
    <property type="entry name" value="GGDEF"/>
    <property type="match status" value="1"/>
</dbReference>
<feature type="transmembrane region" description="Helical" evidence="5">
    <location>
        <begin position="47"/>
        <end position="68"/>
    </location>
</feature>
<dbReference type="InterPro" id="IPR043128">
    <property type="entry name" value="Rev_trsase/Diguanyl_cyclase"/>
</dbReference>
<evidence type="ECO:0000256" key="3">
    <source>
        <dbReference type="ARBA" id="ARBA00012528"/>
    </source>
</evidence>
<keyword evidence="5" id="KW-0812">Transmembrane</keyword>
<dbReference type="AlphaFoldDB" id="A0A1S8DBZ7"/>
<dbReference type="RefSeq" id="WP_083729272.1">
    <property type="nucleotide sequence ID" value="NZ_FOUD01000033.1"/>
</dbReference>
<feature type="transmembrane region" description="Helical" evidence="5">
    <location>
        <begin position="129"/>
        <end position="148"/>
    </location>
</feature>
<comment type="cofactor">
    <cofactor evidence="1">
        <name>Mg(2+)</name>
        <dbReference type="ChEBI" id="CHEBI:18420"/>
    </cofactor>
</comment>
<evidence type="ECO:0000313" key="7">
    <source>
        <dbReference type="EMBL" id="ONM42501.1"/>
    </source>
</evidence>
<dbReference type="STRING" id="254161.SAMN05216256_13311"/>
<dbReference type="GO" id="GO:0005886">
    <property type="term" value="C:plasma membrane"/>
    <property type="evidence" value="ECO:0007669"/>
    <property type="project" value="UniProtKB-SubCell"/>
</dbReference>
<evidence type="ECO:0000259" key="6">
    <source>
        <dbReference type="PROSITE" id="PS50887"/>
    </source>
</evidence>
<dbReference type="PANTHER" id="PTHR45138">
    <property type="entry name" value="REGULATORY COMPONENTS OF SENSORY TRANSDUCTION SYSTEM"/>
    <property type="match status" value="1"/>
</dbReference>
<dbReference type="NCBIfam" id="TIGR00254">
    <property type="entry name" value="GGDEF"/>
    <property type="match status" value="1"/>
</dbReference>
<dbReference type="EMBL" id="MUBC01000067">
    <property type="protein sequence ID" value="ONM42501.1"/>
    <property type="molecule type" value="Genomic_DNA"/>
</dbReference>
<keyword evidence="8" id="KW-1185">Reference proteome</keyword>
<dbReference type="InterPro" id="IPR050469">
    <property type="entry name" value="Diguanylate_Cyclase"/>
</dbReference>
<comment type="caution">
    <text evidence="7">The sequence shown here is derived from an EMBL/GenBank/DDBJ whole genome shotgun (WGS) entry which is preliminary data.</text>
</comment>
<dbReference type="PROSITE" id="PS50887">
    <property type="entry name" value="GGDEF"/>
    <property type="match status" value="1"/>
</dbReference>
<dbReference type="FunFam" id="3.30.70.270:FF:000001">
    <property type="entry name" value="Diguanylate cyclase domain protein"/>
    <property type="match status" value="1"/>
</dbReference>
<feature type="transmembrane region" description="Helical" evidence="5">
    <location>
        <begin position="160"/>
        <end position="179"/>
    </location>
</feature>
<dbReference type="GO" id="GO:0043709">
    <property type="term" value="P:cell adhesion involved in single-species biofilm formation"/>
    <property type="evidence" value="ECO:0007669"/>
    <property type="project" value="TreeGrafter"/>
</dbReference>
<dbReference type="GO" id="GO:0052621">
    <property type="term" value="F:diguanylate cyclase activity"/>
    <property type="evidence" value="ECO:0007669"/>
    <property type="project" value="UniProtKB-EC"/>
</dbReference>
<dbReference type="InterPro" id="IPR000160">
    <property type="entry name" value="GGDEF_dom"/>
</dbReference>
<dbReference type="SUPFAM" id="SSF55073">
    <property type="entry name" value="Nucleotide cyclase"/>
    <property type="match status" value="1"/>
</dbReference>
<sequence>MSEAIDSKTAKFQALRLQRFYLAQVNYLITYLVISVAWAVGHYQGSAWLMLSHILLGVGTQLVFLLLIRSNWNLRLKDPSMTNAQIVVAMLLITYLLAFAGPLRGTLIMIYANILVFGIFQLSRRAFHIHSGLALVLFGLLITLEHYLKPGARSFTLSLVEWFVLACFLFCLSLTGSYIRELRERLQQRHNTLQAHQETLRGMMGQLQNLATTDALTGLANRRHFLNEAQRRMTLMRPSQQLGIALIDLDHFKRINDLYGHAAGDEVLQGFANLARNSLRDGDLVARFGGEEFVILLGNSNPEALFNCIERLRIAFAALDFDSLPEGVHCTLSAGLASICPEDDLEVCLNDADQALYQAKDAGRNRCELHQPSYV</sequence>
<evidence type="ECO:0000256" key="5">
    <source>
        <dbReference type="SAM" id="Phobius"/>
    </source>
</evidence>
<feature type="domain" description="GGDEF" evidence="6">
    <location>
        <begin position="240"/>
        <end position="372"/>
    </location>
</feature>
<evidence type="ECO:0000256" key="1">
    <source>
        <dbReference type="ARBA" id="ARBA00001946"/>
    </source>
</evidence>
<dbReference type="OrthoDB" id="9803824at2"/>
<dbReference type="EC" id="2.7.7.65" evidence="3"/>
<protein>
    <recommendedName>
        <fullName evidence="3">diguanylate cyclase</fullName>
        <ecNumber evidence="3">2.7.7.65</ecNumber>
    </recommendedName>
</protein>
<evidence type="ECO:0000256" key="4">
    <source>
        <dbReference type="ARBA" id="ARBA00034247"/>
    </source>
</evidence>
<dbReference type="Proteomes" id="UP000242847">
    <property type="component" value="Unassembled WGS sequence"/>
</dbReference>
<name>A0A1S8DBZ7_9GAMM</name>
<dbReference type="InterPro" id="IPR029787">
    <property type="entry name" value="Nucleotide_cyclase"/>
</dbReference>
<dbReference type="Pfam" id="PF00990">
    <property type="entry name" value="GGDEF"/>
    <property type="match status" value="1"/>
</dbReference>
<reference evidence="7 8" key="1">
    <citation type="submission" date="2017-01" db="EMBL/GenBank/DDBJ databases">
        <title>Draft genome sequence of Pseudomonas pachastrellae type strain CCUG 46540T from a deep sea.</title>
        <authorList>
            <person name="Gomila M."/>
            <person name="Mulet M."/>
            <person name="Lalucat J."/>
            <person name="Garcia-Valdes E."/>
        </authorList>
    </citation>
    <scope>NUCLEOTIDE SEQUENCE [LARGE SCALE GENOMIC DNA]</scope>
    <source>
        <strain evidence="7 8">CCUG 46540</strain>
    </source>
</reference>
<dbReference type="CDD" id="cd01949">
    <property type="entry name" value="GGDEF"/>
    <property type="match status" value="1"/>
</dbReference>
<dbReference type="GO" id="GO:1902201">
    <property type="term" value="P:negative regulation of bacterial-type flagellum-dependent cell motility"/>
    <property type="evidence" value="ECO:0007669"/>
    <property type="project" value="TreeGrafter"/>
</dbReference>
<feature type="transmembrane region" description="Helical" evidence="5">
    <location>
        <begin position="20"/>
        <end position="41"/>
    </location>
</feature>
<dbReference type="PANTHER" id="PTHR45138:SF9">
    <property type="entry name" value="DIGUANYLATE CYCLASE DGCM-RELATED"/>
    <property type="match status" value="1"/>
</dbReference>
<evidence type="ECO:0000256" key="2">
    <source>
        <dbReference type="ARBA" id="ARBA00004533"/>
    </source>
</evidence>
<comment type="subcellular location">
    <subcellularLocation>
        <location evidence="2">Cell inner membrane</location>
    </subcellularLocation>
</comment>
<organism evidence="7 8">
    <name type="scientific">Halopseudomonas pachastrellae</name>
    <dbReference type="NCBI Taxonomy" id="254161"/>
    <lineage>
        <taxon>Bacteria</taxon>
        <taxon>Pseudomonadati</taxon>
        <taxon>Pseudomonadota</taxon>
        <taxon>Gammaproteobacteria</taxon>
        <taxon>Pseudomonadales</taxon>
        <taxon>Pseudomonadaceae</taxon>
        <taxon>Halopseudomonas</taxon>
    </lineage>
</organism>
<keyword evidence="5" id="KW-0472">Membrane</keyword>
<evidence type="ECO:0000313" key="8">
    <source>
        <dbReference type="Proteomes" id="UP000242847"/>
    </source>
</evidence>
<dbReference type="Gene3D" id="3.30.70.270">
    <property type="match status" value="1"/>
</dbReference>
<keyword evidence="5" id="KW-1133">Transmembrane helix</keyword>
<proteinExistence type="predicted"/>